<dbReference type="HOGENOM" id="CLU_928812_0_0_1"/>
<reference evidence="2 3" key="1">
    <citation type="journal article" date="2005" name="Nature">
        <title>The genome of the social amoeba Dictyostelium discoideum.</title>
        <authorList>
            <consortium name="The Dictyostelium discoideum Sequencing Consortium"/>
            <person name="Eichinger L."/>
            <person name="Pachebat J.A."/>
            <person name="Glockner G."/>
            <person name="Rajandream M.A."/>
            <person name="Sucgang R."/>
            <person name="Berriman M."/>
            <person name="Song J."/>
            <person name="Olsen R."/>
            <person name="Szafranski K."/>
            <person name="Xu Q."/>
            <person name="Tunggal B."/>
            <person name="Kummerfeld S."/>
            <person name="Madera M."/>
            <person name="Konfortov B.A."/>
            <person name="Rivero F."/>
            <person name="Bankier A.T."/>
            <person name="Lehmann R."/>
            <person name="Hamlin N."/>
            <person name="Davies R."/>
            <person name="Gaudet P."/>
            <person name="Fey P."/>
            <person name="Pilcher K."/>
            <person name="Chen G."/>
            <person name="Saunders D."/>
            <person name="Sodergren E."/>
            <person name="Davis P."/>
            <person name="Kerhornou A."/>
            <person name="Nie X."/>
            <person name="Hall N."/>
            <person name="Anjard C."/>
            <person name="Hemphill L."/>
            <person name="Bason N."/>
            <person name="Farbrother P."/>
            <person name="Desany B."/>
            <person name="Just E."/>
            <person name="Morio T."/>
            <person name="Rost R."/>
            <person name="Churcher C."/>
            <person name="Cooper J."/>
            <person name="Haydock S."/>
            <person name="van Driessche N."/>
            <person name="Cronin A."/>
            <person name="Goodhead I."/>
            <person name="Muzny D."/>
            <person name="Mourier T."/>
            <person name="Pain A."/>
            <person name="Lu M."/>
            <person name="Harper D."/>
            <person name="Lindsay R."/>
            <person name="Hauser H."/>
            <person name="James K."/>
            <person name="Quiles M."/>
            <person name="Madan Babu M."/>
            <person name="Saito T."/>
            <person name="Buchrieser C."/>
            <person name="Wardroper A."/>
            <person name="Felder M."/>
            <person name="Thangavelu M."/>
            <person name="Johnson D."/>
            <person name="Knights A."/>
            <person name="Loulseged H."/>
            <person name="Mungall K."/>
            <person name="Oliver K."/>
            <person name="Price C."/>
            <person name="Quail M.A."/>
            <person name="Urushihara H."/>
            <person name="Hernandez J."/>
            <person name="Rabbinowitsch E."/>
            <person name="Steffen D."/>
            <person name="Sanders M."/>
            <person name="Ma J."/>
            <person name="Kohara Y."/>
            <person name="Sharp S."/>
            <person name="Simmonds M."/>
            <person name="Spiegler S."/>
            <person name="Tivey A."/>
            <person name="Sugano S."/>
            <person name="White B."/>
            <person name="Walker D."/>
            <person name="Woodward J."/>
            <person name="Winckler T."/>
            <person name="Tanaka Y."/>
            <person name="Shaulsky G."/>
            <person name="Schleicher M."/>
            <person name="Weinstock G."/>
            <person name="Rosenthal A."/>
            <person name="Cox E.C."/>
            <person name="Chisholm R.L."/>
            <person name="Gibbs R."/>
            <person name="Loomis W.F."/>
            <person name="Platzer M."/>
            <person name="Kay R.R."/>
            <person name="Williams J."/>
            <person name="Dear P.H."/>
            <person name="Noegel A.A."/>
            <person name="Barrell B."/>
            <person name="Kuspa A."/>
        </authorList>
    </citation>
    <scope>NUCLEOTIDE SEQUENCE [LARGE SCALE GENOMIC DNA]</scope>
    <source>
        <strain evidence="2 3">AX4</strain>
    </source>
</reference>
<dbReference type="RefSeq" id="XP_644888.1">
    <property type="nucleotide sequence ID" value="XM_639796.1"/>
</dbReference>
<dbReference type="PaxDb" id="44689-DDB0168908"/>
<comment type="caution">
    <text evidence="2">The sequence shown here is derived from an EMBL/GenBank/DDBJ whole genome shotgun (WGS) entry which is preliminary data.</text>
</comment>
<dbReference type="GeneID" id="8618567"/>
<evidence type="ECO:0000313" key="3">
    <source>
        <dbReference type="Proteomes" id="UP000002195"/>
    </source>
</evidence>
<dbReference type="PANTHER" id="PTHR32423:SF24">
    <property type="entry name" value="CCZ1_INTU_HSP4 FIRST LONGIN DOMAIN-CONTAINING PROTEIN-RELATED"/>
    <property type="match status" value="1"/>
</dbReference>
<dbReference type="EMBL" id="AAFI02000008">
    <property type="protein sequence ID" value="EAL70972.1"/>
    <property type="molecule type" value="Genomic_DNA"/>
</dbReference>
<feature type="compositionally biased region" description="Low complexity" evidence="1">
    <location>
        <begin position="1"/>
        <end position="10"/>
    </location>
</feature>
<dbReference type="InParanoid" id="Q86IH3"/>
<dbReference type="AlphaFoldDB" id="Q86IH3"/>
<dbReference type="KEGG" id="ddi:DDB_G0272670"/>
<evidence type="ECO:0000256" key="1">
    <source>
        <dbReference type="SAM" id="MobiDB-lite"/>
    </source>
</evidence>
<dbReference type="dictyBase" id="DDB_G0272670"/>
<sequence length="300" mass="34140">MFKLNNCSGDGSDDDSSCDDDSSSSNDETHINNSSSSYSCNSLFKTIKHKDSVKQDWIQMINSISNTKSLKSITLKNYCKLFDTAKNNNLNEVDLISNGIQTIIKSLPYLKSLKLVDIDPHIYPSIVFSTLLSNSTSTSTSTTKTKNDIENYSINTLIIKSSFIPISELLINYLFRDLLSLPIKNQNYFNHINNSNNKIRNLKLIKKPVDHKTSQLIIDNIKYLENNNLILNLYSLEFVIDISKINQILDLLNSKSLLLIKELNLIYMDNQDEKIENIILSLKSNSNNIINNKVINFIKL</sequence>
<dbReference type="PANTHER" id="PTHR32423">
    <property type="entry name" value="SAP DOMAIN-CONTAINING PROTEIN-RELATED"/>
    <property type="match status" value="1"/>
</dbReference>
<feature type="compositionally biased region" description="Acidic residues" evidence="1">
    <location>
        <begin position="11"/>
        <end position="22"/>
    </location>
</feature>
<keyword evidence="3" id="KW-1185">Reference proteome</keyword>
<dbReference type="Proteomes" id="UP000002195">
    <property type="component" value="Unassembled WGS sequence"/>
</dbReference>
<dbReference type="VEuPathDB" id="AmoebaDB:DDB_G0272670"/>
<accession>Q86IH3</accession>
<protein>
    <submittedName>
        <fullName evidence="2">Uncharacterized protein</fullName>
    </submittedName>
</protein>
<proteinExistence type="predicted"/>
<accession>Q559C8</accession>
<name>Q86IH3_DICDI</name>
<feature type="region of interest" description="Disordered" evidence="1">
    <location>
        <begin position="1"/>
        <end position="37"/>
    </location>
</feature>
<gene>
    <name evidence="2" type="ORF">DDB_G0272670</name>
</gene>
<organism evidence="2 3">
    <name type="scientific">Dictyostelium discoideum</name>
    <name type="common">Social amoeba</name>
    <dbReference type="NCBI Taxonomy" id="44689"/>
    <lineage>
        <taxon>Eukaryota</taxon>
        <taxon>Amoebozoa</taxon>
        <taxon>Evosea</taxon>
        <taxon>Eumycetozoa</taxon>
        <taxon>Dictyostelia</taxon>
        <taxon>Dictyosteliales</taxon>
        <taxon>Dictyosteliaceae</taxon>
        <taxon>Dictyostelium</taxon>
    </lineage>
</organism>
<evidence type="ECO:0000313" key="2">
    <source>
        <dbReference type="EMBL" id="EAL70972.1"/>
    </source>
</evidence>